<dbReference type="EMBL" id="CWQJ01000008">
    <property type="protein sequence ID" value="CSC04357.1"/>
    <property type="molecule type" value="Genomic_DNA"/>
</dbReference>
<sequence length="54" mass="6069">MTDWDHLDFGILNRVEKTVDFGPRNAEDITHTNSFKLLGDKLCSAAQVNVGLHK</sequence>
<name>A0A655YHY1_VIBCL</name>
<proteinExistence type="predicted"/>
<dbReference type="AlphaFoldDB" id="A0A655YHY1"/>
<evidence type="ECO:0000313" key="2">
    <source>
        <dbReference type="EMBL" id="CSC04357.1"/>
    </source>
</evidence>
<evidence type="ECO:0000313" key="1">
    <source>
        <dbReference type="EMBL" id="CSA67514.1"/>
    </source>
</evidence>
<organism evidence="1 3">
    <name type="scientific">Vibrio cholerae</name>
    <dbReference type="NCBI Taxonomy" id="666"/>
    <lineage>
        <taxon>Bacteria</taxon>
        <taxon>Pseudomonadati</taxon>
        <taxon>Pseudomonadota</taxon>
        <taxon>Gammaproteobacteria</taxon>
        <taxon>Vibrionales</taxon>
        <taxon>Vibrionaceae</taxon>
        <taxon>Vibrio</taxon>
    </lineage>
</organism>
<reference evidence="3 4" key="1">
    <citation type="submission" date="2015-07" db="EMBL/GenBank/DDBJ databases">
        <authorList>
            <consortium name="Pathogen Informatics"/>
        </authorList>
    </citation>
    <scope>NUCLEOTIDE SEQUENCE [LARGE SCALE GENOMIC DNA]</scope>
    <source>
        <strain evidence="2 4">A325</strain>
        <strain evidence="1 3">A51</strain>
    </source>
</reference>
<gene>
    <name evidence="1" type="ORF">ERS013165_02144</name>
    <name evidence="2" type="ORF">ERS013201_01640</name>
</gene>
<dbReference type="Proteomes" id="UP000046067">
    <property type="component" value="Unassembled WGS sequence"/>
</dbReference>
<accession>A0A655YHY1</accession>
<evidence type="ECO:0000313" key="3">
    <source>
        <dbReference type="Proteomes" id="UP000044806"/>
    </source>
</evidence>
<protein>
    <submittedName>
        <fullName evidence="1">Uncharacterized protein</fullName>
    </submittedName>
</protein>
<dbReference type="EMBL" id="CWOW01000010">
    <property type="protein sequence ID" value="CSA67514.1"/>
    <property type="molecule type" value="Genomic_DNA"/>
</dbReference>
<dbReference type="Proteomes" id="UP000044806">
    <property type="component" value="Unassembled WGS sequence"/>
</dbReference>
<evidence type="ECO:0000313" key="4">
    <source>
        <dbReference type="Proteomes" id="UP000046067"/>
    </source>
</evidence>